<dbReference type="Proteomes" id="UP000257123">
    <property type="component" value="Unassembled WGS sequence"/>
</dbReference>
<sequence length="243" mass="27674">MFLYSLKCDVEKAREVLDGDYKVVELGGAVRLVESFIAFYAGDMPLCMYKSWRMTYADVSQLGLAKAEVLVRKEGLLIRLVRPDEKLGLPELVEGSPFVIHAMDVNESGVIYRVFRIGGYVELVAKGVAGSIKEAFHPKRGVNILIVDLPLMPKFQPLFNEVIELSREHYVELHTTMISDVCPLCGGRMEKRGRLVRCPTCKIQLNRDVNAVWALARNIVRRLGREQQLAELREIFRLYYPNV</sequence>
<evidence type="ECO:0000259" key="2">
    <source>
        <dbReference type="Pfam" id="PF07282"/>
    </source>
</evidence>
<comment type="caution">
    <text evidence="4">The sequence shown here is derived from an EMBL/GenBank/DDBJ whole genome shotgun (WGS) entry which is preliminary data.</text>
</comment>
<dbReference type="AlphaFoldDB" id="A0A371QYQ5"/>
<feature type="domain" description="Cas12f1-like TNB" evidence="2">
    <location>
        <begin position="179"/>
        <end position="213"/>
    </location>
</feature>
<dbReference type="GO" id="GO:0003677">
    <property type="term" value="F:DNA binding"/>
    <property type="evidence" value="ECO:0007669"/>
    <property type="project" value="UniProtKB-KW"/>
</dbReference>
<dbReference type="EMBL" id="NMUF01000048">
    <property type="protein sequence ID" value="RFA95871.1"/>
    <property type="molecule type" value="Genomic_DNA"/>
</dbReference>
<dbReference type="InterPro" id="IPR010095">
    <property type="entry name" value="Cas12f1-like_TNB"/>
</dbReference>
<evidence type="ECO:0000313" key="4">
    <source>
        <dbReference type="EMBL" id="RFA95871.1"/>
    </source>
</evidence>
<accession>A0A371QYQ5</accession>
<organism evidence="4 5">
    <name type="scientific">Pyrobaculum aerophilum</name>
    <dbReference type="NCBI Taxonomy" id="13773"/>
    <lineage>
        <taxon>Archaea</taxon>
        <taxon>Thermoproteota</taxon>
        <taxon>Thermoprotei</taxon>
        <taxon>Thermoproteales</taxon>
        <taxon>Thermoproteaceae</taxon>
        <taxon>Pyrobaculum</taxon>
    </lineage>
</organism>
<evidence type="ECO:0000313" key="3">
    <source>
        <dbReference type="EMBL" id="RFA94653.1"/>
    </source>
</evidence>
<dbReference type="Pfam" id="PF07282">
    <property type="entry name" value="Cas12f1-like_TNB"/>
    <property type="match status" value="1"/>
</dbReference>
<evidence type="ECO:0000313" key="5">
    <source>
        <dbReference type="Proteomes" id="UP000256877"/>
    </source>
</evidence>
<gene>
    <name evidence="3" type="ORF">CGL51_09310</name>
    <name evidence="4" type="ORF">CGL52_12135</name>
</gene>
<evidence type="ECO:0000313" key="6">
    <source>
        <dbReference type="Proteomes" id="UP000257123"/>
    </source>
</evidence>
<name>A0A371QYQ5_9CREN</name>
<reference evidence="5 6" key="1">
    <citation type="submission" date="2017-07" db="EMBL/GenBank/DDBJ databases">
        <title>Draft genome sequence of aerobic hyperthermophilic archaea, Pyrobaculum aerophilum YKB31 and YKB32.</title>
        <authorList>
            <person name="Mochizuki T."/>
            <person name="Berliner A.J."/>
            <person name="Yoshida-Takashima Y."/>
            <person name="Takaki Y."/>
            <person name="Nunoura T."/>
            <person name="Takai K."/>
        </authorList>
    </citation>
    <scope>NUCLEOTIDE SEQUENCE [LARGE SCALE GENOMIC DNA]</scope>
    <source>
        <strain evidence="3 6">YKB31</strain>
        <strain evidence="4 5">YKB32</strain>
    </source>
</reference>
<dbReference type="EMBL" id="NMUE01000032">
    <property type="protein sequence ID" value="RFA94653.1"/>
    <property type="molecule type" value="Genomic_DNA"/>
</dbReference>
<protein>
    <submittedName>
        <fullName evidence="4">Transposase</fullName>
    </submittedName>
</protein>
<keyword evidence="1" id="KW-0238">DNA-binding</keyword>
<dbReference type="Proteomes" id="UP000256877">
    <property type="component" value="Unassembled WGS sequence"/>
</dbReference>
<evidence type="ECO:0000256" key="1">
    <source>
        <dbReference type="ARBA" id="ARBA00023125"/>
    </source>
</evidence>
<dbReference type="OrthoDB" id="24654at2157"/>
<proteinExistence type="predicted"/>
<dbReference type="RefSeq" id="WP_116421530.1">
    <property type="nucleotide sequence ID" value="NZ_NMUE01000032.1"/>
</dbReference>